<evidence type="ECO:0000259" key="16">
    <source>
        <dbReference type="PROSITE" id="PS51873"/>
    </source>
</evidence>
<dbReference type="Gene3D" id="3.10.20.90">
    <property type="entry name" value="Phosphatidylinositol 3-kinase Catalytic Subunit, Chain A, domain 1"/>
    <property type="match status" value="1"/>
</dbReference>
<dbReference type="CDD" id="cd16633">
    <property type="entry name" value="mRING-HC-C3HC3D_RBR_HOIL1"/>
    <property type="match status" value="1"/>
</dbReference>
<dbReference type="CDD" id="cd20345">
    <property type="entry name" value="BRcat_RBR_HOIL1"/>
    <property type="match status" value="1"/>
</dbReference>
<dbReference type="PROSITE" id="PS01358">
    <property type="entry name" value="ZF_RANBP2_1"/>
    <property type="match status" value="1"/>
</dbReference>
<dbReference type="InterPro" id="IPR017907">
    <property type="entry name" value="Znf_RING_CS"/>
</dbReference>
<dbReference type="GO" id="GO:0071797">
    <property type="term" value="C:LUBAC complex"/>
    <property type="evidence" value="ECO:0007669"/>
    <property type="project" value="TreeGrafter"/>
</dbReference>
<keyword evidence="6" id="KW-0597">Phosphoprotein</keyword>
<keyword evidence="7" id="KW-0808">Transferase</keyword>
<protein>
    <recommendedName>
        <fullName evidence="5">RanBP-type and C3HC4-type zinc finger-containing protein 1</fullName>
        <ecNumber evidence="4">2.3.2.31</ecNumber>
    </recommendedName>
</protein>
<keyword evidence="10 13" id="KW-0863">Zinc-finger</keyword>
<dbReference type="PROSITE" id="PS51873">
    <property type="entry name" value="TRIAD"/>
    <property type="match status" value="1"/>
</dbReference>
<evidence type="ECO:0000256" key="1">
    <source>
        <dbReference type="ARBA" id="ARBA00001798"/>
    </source>
</evidence>
<dbReference type="InterPro" id="IPR051628">
    <property type="entry name" value="LUBAC_E3_Ligases"/>
</dbReference>
<comment type="catalytic activity">
    <reaction evidence="1">
        <text>[E2 ubiquitin-conjugating enzyme]-S-ubiquitinyl-L-cysteine + [acceptor protein]-L-lysine = [E2 ubiquitin-conjugating enzyme]-L-cysteine + [acceptor protein]-N(6)-ubiquitinyl-L-lysine.</text>
        <dbReference type="EC" id="2.3.2.31"/>
    </reaction>
</comment>
<dbReference type="Pfam" id="PF25393">
    <property type="entry name" value="LTM"/>
    <property type="match status" value="1"/>
</dbReference>
<dbReference type="SUPFAM" id="SSF57850">
    <property type="entry name" value="RING/U-box"/>
    <property type="match status" value="3"/>
</dbReference>
<evidence type="ECO:0000256" key="6">
    <source>
        <dbReference type="ARBA" id="ARBA00022553"/>
    </source>
</evidence>
<dbReference type="UniPathway" id="UPA00143"/>
<evidence type="ECO:0000256" key="9">
    <source>
        <dbReference type="ARBA" id="ARBA00022737"/>
    </source>
</evidence>
<dbReference type="SMART" id="SM00547">
    <property type="entry name" value="ZnF_RBZ"/>
    <property type="match status" value="1"/>
</dbReference>
<dbReference type="Gene3D" id="3.30.40.10">
    <property type="entry name" value="Zinc/RING finger domain, C3HC4 (zinc finger)"/>
    <property type="match status" value="1"/>
</dbReference>
<evidence type="ECO:0000256" key="7">
    <source>
        <dbReference type="ARBA" id="ARBA00022679"/>
    </source>
</evidence>
<keyword evidence="11" id="KW-0833">Ubl conjugation pathway</keyword>
<keyword evidence="9" id="KW-0677">Repeat</keyword>
<comment type="pathway">
    <text evidence="2">Protein modification; protein ubiquitination.</text>
</comment>
<dbReference type="PANTHER" id="PTHR22770">
    <property type="entry name" value="UBIQUITIN CONJUGATING ENZYME 7 INTERACTING PROTEIN-RELATED"/>
    <property type="match status" value="1"/>
</dbReference>
<evidence type="ECO:0000259" key="14">
    <source>
        <dbReference type="PROSITE" id="PS50053"/>
    </source>
</evidence>
<dbReference type="Ensembl" id="ENSEBUT00000021563.1">
    <property type="protein sequence ID" value="ENSEBUP00000020988.1"/>
    <property type="gene ID" value="ENSEBUG00000012959.1"/>
</dbReference>
<keyword evidence="18" id="KW-1185">Reference proteome</keyword>
<evidence type="ECO:0000313" key="18">
    <source>
        <dbReference type="Proteomes" id="UP000694388"/>
    </source>
</evidence>
<dbReference type="Gene3D" id="2.30.29.30">
    <property type="entry name" value="Pleckstrin-homology domain (PH domain)/Phosphotyrosine-binding domain (PTB)"/>
    <property type="match status" value="1"/>
</dbReference>
<evidence type="ECO:0000256" key="8">
    <source>
        <dbReference type="ARBA" id="ARBA00022723"/>
    </source>
</evidence>
<dbReference type="InterPro" id="IPR001841">
    <property type="entry name" value="Znf_RING"/>
</dbReference>
<dbReference type="InterPro" id="IPR001876">
    <property type="entry name" value="Znf_RanBP2"/>
</dbReference>
<dbReference type="InterPro" id="IPR000626">
    <property type="entry name" value="Ubiquitin-like_dom"/>
</dbReference>
<dbReference type="AlphaFoldDB" id="A0A8C4QUW5"/>
<organism evidence="17 18">
    <name type="scientific">Eptatretus burgeri</name>
    <name type="common">Inshore hagfish</name>
    <dbReference type="NCBI Taxonomy" id="7764"/>
    <lineage>
        <taxon>Eukaryota</taxon>
        <taxon>Metazoa</taxon>
        <taxon>Chordata</taxon>
        <taxon>Craniata</taxon>
        <taxon>Vertebrata</taxon>
        <taxon>Cyclostomata</taxon>
        <taxon>Myxini</taxon>
        <taxon>Myxiniformes</taxon>
        <taxon>Myxinidae</taxon>
        <taxon>Eptatretinae</taxon>
        <taxon>Eptatretus</taxon>
    </lineage>
</organism>
<dbReference type="GO" id="GO:0097039">
    <property type="term" value="P:protein linear polyubiquitination"/>
    <property type="evidence" value="ECO:0007669"/>
    <property type="project" value="TreeGrafter"/>
</dbReference>
<dbReference type="PROSITE" id="PS50053">
    <property type="entry name" value="UBIQUITIN_2"/>
    <property type="match status" value="1"/>
</dbReference>
<evidence type="ECO:0000256" key="11">
    <source>
        <dbReference type="ARBA" id="ARBA00022786"/>
    </source>
</evidence>
<dbReference type="GO" id="GO:0043130">
    <property type="term" value="F:ubiquitin binding"/>
    <property type="evidence" value="ECO:0007669"/>
    <property type="project" value="TreeGrafter"/>
</dbReference>
<dbReference type="SUPFAM" id="SSF90209">
    <property type="entry name" value="Ran binding protein zinc finger-like"/>
    <property type="match status" value="1"/>
</dbReference>
<dbReference type="InterPro" id="IPR013083">
    <property type="entry name" value="Znf_RING/FYVE/PHD"/>
</dbReference>
<dbReference type="GO" id="GO:0043161">
    <property type="term" value="P:proteasome-mediated ubiquitin-dependent protein catabolic process"/>
    <property type="evidence" value="ECO:0007669"/>
    <property type="project" value="TreeGrafter"/>
</dbReference>
<evidence type="ECO:0000256" key="4">
    <source>
        <dbReference type="ARBA" id="ARBA00012251"/>
    </source>
</evidence>
<dbReference type="GO" id="GO:0061630">
    <property type="term" value="F:ubiquitin protein ligase activity"/>
    <property type="evidence" value="ECO:0007669"/>
    <property type="project" value="UniProtKB-EC"/>
</dbReference>
<keyword evidence="12" id="KW-0862">Zinc</keyword>
<dbReference type="GO" id="GO:0008270">
    <property type="term" value="F:zinc ion binding"/>
    <property type="evidence" value="ECO:0007669"/>
    <property type="project" value="UniProtKB-KW"/>
</dbReference>
<dbReference type="InterPro" id="IPR047559">
    <property type="entry name" value="HOIL1_RBR_mRING-HC-C3HC3D"/>
</dbReference>
<evidence type="ECO:0000256" key="13">
    <source>
        <dbReference type="PROSITE-ProRule" id="PRU00175"/>
    </source>
</evidence>
<dbReference type="InterPro" id="IPR031912">
    <property type="entry name" value="Sharpin_PH"/>
</dbReference>
<proteinExistence type="inferred from homology"/>
<evidence type="ECO:0000256" key="10">
    <source>
        <dbReference type="ARBA" id="ARBA00022771"/>
    </source>
</evidence>
<dbReference type="FunFam" id="3.30.40.10:FF:000137">
    <property type="entry name" value="RanBP-type and C3HC4-type zinc finger-containing protein 1"/>
    <property type="match status" value="1"/>
</dbReference>
<evidence type="ECO:0000259" key="15">
    <source>
        <dbReference type="PROSITE" id="PS50089"/>
    </source>
</evidence>
<evidence type="ECO:0000256" key="12">
    <source>
        <dbReference type="ARBA" id="ARBA00022833"/>
    </source>
</evidence>
<dbReference type="InterPro" id="IPR029071">
    <property type="entry name" value="Ubiquitin-like_domsf"/>
</dbReference>
<feature type="domain" description="Ubiquitin-like" evidence="14">
    <location>
        <begin position="185"/>
        <end position="245"/>
    </location>
</feature>
<dbReference type="InterPro" id="IPR011993">
    <property type="entry name" value="PH-like_dom_sf"/>
</dbReference>
<accession>A0A8C4QUW5</accession>
<evidence type="ECO:0000256" key="3">
    <source>
        <dbReference type="ARBA" id="ARBA00008278"/>
    </source>
</evidence>
<dbReference type="SUPFAM" id="SSF54236">
    <property type="entry name" value="Ubiquitin-like"/>
    <property type="match status" value="1"/>
</dbReference>
<dbReference type="GO" id="GO:0009893">
    <property type="term" value="P:positive regulation of metabolic process"/>
    <property type="evidence" value="ECO:0007669"/>
    <property type="project" value="UniProtKB-ARBA"/>
</dbReference>
<dbReference type="InterPro" id="IPR047558">
    <property type="entry name" value="BRcat_RBR_HOIL1"/>
</dbReference>
<feature type="domain" description="RING-type" evidence="15">
    <location>
        <begin position="410"/>
        <end position="452"/>
    </location>
</feature>
<name>A0A8C4QUW5_EPTBU</name>
<evidence type="ECO:0000313" key="17">
    <source>
        <dbReference type="Ensembl" id="ENSEBUP00000020967.1"/>
    </source>
</evidence>
<comment type="similarity">
    <text evidence="3">Belongs to the RBR family.</text>
</comment>
<evidence type="ECO:0000256" key="5">
    <source>
        <dbReference type="ARBA" id="ARBA00017887"/>
    </source>
</evidence>
<dbReference type="PROSITE" id="PS00518">
    <property type="entry name" value="ZF_RING_1"/>
    <property type="match status" value="1"/>
</dbReference>
<dbReference type="PANTHER" id="PTHR22770:SF13">
    <property type="entry name" value="RING-TYPE DOMAIN-CONTAINING PROTEIN"/>
    <property type="match status" value="1"/>
</dbReference>
<dbReference type="Proteomes" id="UP000694388">
    <property type="component" value="Unplaced"/>
</dbReference>
<dbReference type="InterPro" id="IPR036443">
    <property type="entry name" value="Znf_RanBP2_sf"/>
</dbReference>
<dbReference type="EC" id="2.3.2.31" evidence="4"/>
<sequence>MCANLDSELLPSCVAVVLRARGSAWESTSSESRLQLIKTRPGCFRLLVRAADGTVNVEFNLQEVSYAVKTPKWHEMKVPGDQPQYFAFHIVNDKEAQKWTTVISSVLKEGENKVEDNSGPFKQRMDLGEAQWLVHSELLGIQLSNAISAGDVAEASRLASSLAQCKISLDVKVLSEIESLGKVRLRVIVEDTKDIIGPIYILANRSATVEMLKNQVFKDYGIHPKVQRWIFSQQLVSDGHTLEKLVPDASKEVFLYLIPASKASLTQEELHRDQLALLEDSTGEKSILSHASPKQSDRRCGEESNRLEDNQQCNSAAAAPQQVGWPCPVCTLVNLPLRPGCEACGAAPPAGYKVPVDYQPSESEMRLQEQESANLQLCNKVMEEERCKNYELIMQVERLDLVSNRTPFDCPICMLRHDVGDGVTLRECLHTFCRECLKGTILNCEEAEVSCPFGDYPCTAILQEREIRSLVSAEEYQQFLSRGLALAENRTTNSYHCRTTDCPGWCIYEDAVNEFRCPRCNHCNCLTCKALHEGMDCKQYQEDLRFRAVSDHAALQTHDFLKTMVQQGEAMHCPQCRVILQKKEGCDWLRCSMCKTEICWVTKGPRWGPAVRIFNVPYVGRWCGLWFVCSFSMGGQTLSLKNPVVTLNWPCWRYG</sequence>
<reference evidence="17" key="1">
    <citation type="submission" date="2025-05" db="UniProtKB">
        <authorList>
            <consortium name="Ensembl"/>
        </authorList>
    </citation>
    <scope>IDENTIFICATION</scope>
</reference>
<evidence type="ECO:0000256" key="2">
    <source>
        <dbReference type="ARBA" id="ARBA00004906"/>
    </source>
</evidence>
<feature type="domain" description="RING-type" evidence="16">
    <location>
        <begin position="406"/>
        <end position="629"/>
    </location>
</feature>
<dbReference type="Pfam" id="PF16764">
    <property type="entry name" value="Sharpin_PH"/>
    <property type="match status" value="1"/>
</dbReference>
<dbReference type="Gene3D" id="2.30.30.380">
    <property type="entry name" value="Zn-finger domain of Sec23/24"/>
    <property type="match status" value="1"/>
</dbReference>
<dbReference type="GeneTree" id="ENSGT00940000161130"/>
<keyword evidence="8" id="KW-0479">Metal-binding</keyword>
<dbReference type="InterPro" id="IPR057468">
    <property type="entry name" value="HOIL-1/Sharpin_LTM"/>
</dbReference>
<dbReference type="PROSITE" id="PS50089">
    <property type="entry name" value="ZF_RING_2"/>
    <property type="match status" value="1"/>
</dbReference>
<dbReference type="InterPro" id="IPR044066">
    <property type="entry name" value="TRIAD_supradom"/>
</dbReference>
<dbReference type="Ensembl" id="ENSEBUT00000021543.1">
    <property type="protein sequence ID" value="ENSEBUP00000020967.1"/>
    <property type="gene ID" value="ENSEBUG00000012959.1"/>
</dbReference>